<dbReference type="PRINTS" id="PR00419">
    <property type="entry name" value="ADXRDTASE"/>
</dbReference>
<dbReference type="Pfam" id="PF07992">
    <property type="entry name" value="Pyr_redox_2"/>
    <property type="match status" value="1"/>
</dbReference>
<evidence type="ECO:0000256" key="1">
    <source>
        <dbReference type="ARBA" id="ARBA00001974"/>
    </source>
</evidence>
<name>A0AAV1IIH2_9CHLO</name>
<dbReference type="InterPro" id="IPR055275">
    <property type="entry name" value="Ferredox_Rdtase"/>
</dbReference>
<dbReference type="PANTHER" id="PTHR48467:SF1">
    <property type="entry name" value="GLUTAMATE SYNTHASE 1 [NADH], CHLOROPLASTIC-LIKE"/>
    <property type="match status" value="1"/>
</dbReference>
<keyword evidence="3 8" id="KW-0285">Flavoprotein</keyword>
<feature type="binding site" evidence="10">
    <location>
        <begin position="240"/>
        <end position="241"/>
    </location>
    <ligand>
        <name>NADP(+)</name>
        <dbReference type="ChEBI" id="CHEBI:58349"/>
    </ligand>
</feature>
<dbReference type="GO" id="GO:0016491">
    <property type="term" value="F:oxidoreductase activity"/>
    <property type="evidence" value="ECO:0007669"/>
    <property type="project" value="UniProtKB-KW"/>
</dbReference>
<organism evidence="12 13">
    <name type="scientific">Coccomyxa viridis</name>
    <dbReference type="NCBI Taxonomy" id="1274662"/>
    <lineage>
        <taxon>Eukaryota</taxon>
        <taxon>Viridiplantae</taxon>
        <taxon>Chlorophyta</taxon>
        <taxon>core chlorophytes</taxon>
        <taxon>Trebouxiophyceae</taxon>
        <taxon>Trebouxiophyceae incertae sedis</taxon>
        <taxon>Coccomyxaceae</taxon>
        <taxon>Coccomyxa</taxon>
    </lineage>
</organism>
<dbReference type="EC" id="1.18.1.6" evidence="8"/>
<dbReference type="EMBL" id="CAUYUE010000013">
    <property type="protein sequence ID" value="CAK0785825.1"/>
    <property type="molecule type" value="Genomic_DNA"/>
</dbReference>
<evidence type="ECO:0000256" key="9">
    <source>
        <dbReference type="PIRSR" id="PIRSR000362-1"/>
    </source>
</evidence>
<feature type="binding site" evidence="9">
    <location>
        <begin position="419"/>
        <end position="421"/>
    </location>
    <ligand>
        <name>FAD</name>
        <dbReference type="ChEBI" id="CHEBI:57692"/>
    </ligand>
</feature>
<dbReference type="InterPro" id="IPR023753">
    <property type="entry name" value="FAD/NAD-binding_dom"/>
</dbReference>
<accession>A0AAV1IIH2</accession>
<dbReference type="Gene3D" id="3.40.50.720">
    <property type="entry name" value="NAD(P)-binding Rossmann-like Domain"/>
    <property type="match status" value="1"/>
</dbReference>
<dbReference type="PANTHER" id="PTHR48467">
    <property type="entry name" value="GLUTAMATE SYNTHASE 1 [NADH], CHLOROPLASTIC-LIKE"/>
    <property type="match status" value="1"/>
</dbReference>
<keyword evidence="5 8" id="KW-0521">NADP</keyword>
<dbReference type="AlphaFoldDB" id="A0AAV1IIH2"/>
<evidence type="ECO:0000256" key="5">
    <source>
        <dbReference type="ARBA" id="ARBA00022857"/>
    </source>
</evidence>
<dbReference type="SUPFAM" id="SSF51971">
    <property type="entry name" value="Nucleotide-binding domain"/>
    <property type="match status" value="1"/>
</dbReference>
<protein>
    <recommendedName>
        <fullName evidence="8">NADPH:adrenodoxin oxidoreductase, mitochondrial</fullName>
        <ecNumber evidence="8">1.18.1.6</ecNumber>
    </recommendedName>
</protein>
<comment type="caution">
    <text evidence="12">The sequence shown here is derived from an EMBL/GenBank/DDBJ whole genome shotgun (WGS) entry which is preliminary data.</text>
</comment>
<comment type="catalytic activity">
    <reaction evidence="7 8">
        <text>2 reduced [adrenodoxin] + NADP(+) + H(+) = 2 oxidized [adrenodoxin] + NADPH</text>
        <dbReference type="Rhea" id="RHEA:42312"/>
        <dbReference type="Rhea" id="RHEA-COMP:9998"/>
        <dbReference type="Rhea" id="RHEA-COMP:9999"/>
        <dbReference type="ChEBI" id="CHEBI:15378"/>
        <dbReference type="ChEBI" id="CHEBI:33737"/>
        <dbReference type="ChEBI" id="CHEBI:33738"/>
        <dbReference type="ChEBI" id="CHEBI:57783"/>
        <dbReference type="ChEBI" id="CHEBI:58349"/>
        <dbReference type="EC" id="1.18.1.6"/>
    </reaction>
</comment>
<keyword evidence="6 8" id="KW-0560">Oxidoreductase</keyword>
<dbReference type="GO" id="GO:0005739">
    <property type="term" value="C:mitochondrion"/>
    <property type="evidence" value="ECO:0007669"/>
    <property type="project" value="UniProtKB-SubCell"/>
</dbReference>
<evidence type="ECO:0000313" key="13">
    <source>
        <dbReference type="Proteomes" id="UP001314263"/>
    </source>
</evidence>
<gene>
    <name evidence="12" type="ORF">CVIRNUC_009037</name>
</gene>
<dbReference type="InterPro" id="IPR036188">
    <property type="entry name" value="FAD/NAD-bd_sf"/>
</dbReference>
<evidence type="ECO:0000256" key="8">
    <source>
        <dbReference type="PIRNR" id="PIRNR000362"/>
    </source>
</evidence>
<feature type="binding site" evidence="10">
    <location>
        <position position="252"/>
    </location>
    <ligand>
        <name>NADP(+)</name>
        <dbReference type="ChEBI" id="CHEBI:58349"/>
    </ligand>
</feature>
<evidence type="ECO:0000256" key="4">
    <source>
        <dbReference type="ARBA" id="ARBA00022827"/>
    </source>
</evidence>
<keyword evidence="4 8" id="KW-0274">FAD</keyword>
<evidence type="ECO:0000256" key="3">
    <source>
        <dbReference type="ARBA" id="ARBA00022630"/>
    </source>
</evidence>
<sequence>MLARLSQNCLHALTGGYQTTSLAFSKGVQHFHGTSPQLCPGLSQSKTLRFGIVGSGPAGFYTANLLLKKFGEQVHVDIIDRLPTPFGLVRSGVAPDHQDTKNVINQFTRLSQDARVSFLGNVTVGADISLASLRQHYNGVVLAYGAESDRKLSIPGEGLQNSFSAREFVWWYNGHTDYAKLPIDLSKCQEVTIFGLGNVALDCARVLLRDEAVLGRTDIARHAQNALRRSAVKRVDIIGRRGPVQAAFTAKELREITKLPGVQVHIPQEAMQLTEADRAEMKASRIKKRVYDILKTACEAPASGVAQRHLHMHFLRTPLELLPRSPECPSVGSVRLEVNQLQQRQDGSQAAVGTGAHETLPAGMVLSSIGYRTEAIEGLAFDSRRGVVMHREGRVLQENGEDAETGLYVVGWAKRGPTGIIGTNLVDAEETTECIVDDARQGRLTATQSTTEAFRQELARHGTQVVDFQGWQSIDAAEVAAGQGASKPREKFVDTQDMIRLGAGM</sequence>
<evidence type="ECO:0000256" key="10">
    <source>
        <dbReference type="PIRSR" id="PIRSR000362-2"/>
    </source>
</evidence>
<feature type="domain" description="FAD/NAD(P)-binding" evidence="11">
    <location>
        <begin position="52"/>
        <end position="278"/>
    </location>
</feature>
<feature type="binding site" evidence="9">
    <location>
        <position position="412"/>
    </location>
    <ligand>
        <name>FAD</name>
        <dbReference type="ChEBI" id="CHEBI:57692"/>
    </ligand>
</feature>
<comment type="subcellular location">
    <subcellularLocation>
        <location evidence="8">Mitochondrion</location>
    </subcellularLocation>
</comment>
<dbReference type="PIRSF" id="PIRSF000362">
    <property type="entry name" value="FNR"/>
    <property type="match status" value="1"/>
</dbReference>
<feature type="binding site" evidence="9">
    <location>
        <position position="88"/>
    </location>
    <ligand>
        <name>FAD</name>
        <dbReference type="ChEBI" id="CHEBI:57692"/>
    </ligand>
</feature>
<evidence type="ECO:0000256" key="2">
    <source>
        <dbReference type="ARBA" id="ARBA00008312"/>
    </source>
</evidence>
<proteinExistence type="inferred from homology"/>
<evidence type="ECO:0000259" key="11">
    <source>
        <dbReference type="Pfam" id="PF07992"/>
    </source>
</evidence>
<feature type="binding site" evidence="10">
    <location>
        <position position="419"/>
    </location>
    <ligand>
        <name>NADP(+)</name>
        <dbReference type="ChEBI" id="CHEBI:58349"/>
    </ligand>
</feature>
<comment type="cofactor">
    <cofactor evidence="1 8 9">
        <name>FAD</name>
        <dbReference type="ChEBI" id="CHEBI:57692"/>
    </cofactor>
</comment>
<keyword evidence="13" id="KW-1185">Reference proteome</keyword>
<evidence type="ECO:0000256" key="7">
    <source>
        <dbReference type="ARBA" id="ARBA00048933"/>
    </source>
</evidence>
<evidence type="ECO:0000256" key="6">
    <source>
        <dbReference type="ARBA" id="ARBA00023002"/>
    </source>
</evidence>
<evidence type="ECO:0000313" key="12">
    <source>
        <dbReference type="EMBL" id="CAK0785825.1"/>
    </source>
</evidence>
<reference evidence="12 13" key="1">
    <citation type="submission" date="2023-10" db="EMBL/GenBank/DDBJ databases">
        <authorList>
            <person name="Maclean D."/>
            <person name="Macfadyen A."/>
        </authorList>
    </citation>
    <scope>NUCLEOTIDE SEQUENCE [LARGE SCALE GENOMIC DNA]</scope>
</reference>
<dbReference type="InterPro" id="IPR021163">
    <property type="entry name" value="Ferredox_Rdtase_adrenod"/>
</dbReference>
<dbReference type="Proteomes" id="UP001314263">
    <property type="component" value="Unassembled WGS sequence"/>
</dbReference>
<feature type="binding site" evidence="9">
    <location>
        <position position="124"/>
    </location>
    <ligand>
        <name>FAD</name>
        <dbReference type="ChEBI" id="CHEBI:57692"/>
    </ligand>
</feature>
<comment type="similarity">
    <text evidence="2 8">Belongs to the ferredoxin--NADP reductase type 1 family.</text>
</comment>
<keyword evidence="8" id="KW-0496">Mitochondrion</keyword>
<feature type="binding site" evidence="9">
    <location>
        <position position="58"/>
    </location>
    <ligand>
        <name>FAD</name>
        <dbReference type="ChEBI" id="CHEBI:57692"/>
    </ligand>
</feature>
<dbReference type="Gene3D" id="3.50.50.60">
    <property type="entry name" value="FAD/NAD(P)-binding domain"/>
    <property type="match status" value="1"/>
</dbReference>